<proteinExistence type="predicted"/>
<name>A0ABQ3Y7B3_9ACTN</name>
<dbReference type="Proteomes" id="UP000609879">
    <property type="component" value="Unassembled WGS sequence"/>
</dbReference>
<dbReference type="InterPro" id="IPR045948">
    <property type="entry name" value="DUF6368"/>
</dbReference>
<dbReference type="EMBL" id="BOMI01000086">
    <property type="protein sequence ID" value="GID75879.1"/>
    <property type="molecule type" value="Genomic_DNA"/>
</dbReference>
<protein>
    <submittedName>
        <fullName evidence="1">Uncharacterized protein</fullName>
    </submittedName>
</protein>
<evidence type="ECO:0000313" key="1">
    <source>
        <dbReference type="EMBL" id="GID75879.1"/>
    </source>
</evidence>
<organism evidence="1 2">
    <name type="scientific">Paractinoplanes deccanensis</name>
    <dbReference type="NCBI Taxonomy" id="113561"/>
    <lineage>
        <taxon>Bacteria</taxon>
        <taxon>Bacillati</taxon>
        <taxon>Actinomycetota</taxon>
        <taxon>Actinomycetes</taxon>
        <taxon>Micromonosporales</taxon>
        <taxon>Micromonosporaceae</taxon>
        <taxon>Paractinoplanes</taxon>
    </lineage>
</organism>
<sequence length="170" mass="18526">MEGHARPCPSTIRVRSVQARKAAPARGGCGTHTASACRDICGRGPCVVDAGPFEEDDADEVACLTGAAGFSPRPEIVLAAMVNAAADHQGWADRSRATLASLGGRWQEIPYRTAWGEDATYHVVDAELLLRWLRHPDFRMPRDAQTWAGGVLPRMGLPQAAQRVWGLRRW</sequence>
<accession>A0ABQ3Y7B3</accession>
<evidence type="ECO:0000313" key="2">
    <source>
        <dbReference type="Proteomes" id="UP000609879"/>
    </source>
</evidence>
<comment type="caution">
    <text evidence="1">The sequence shown here is derived from an EMBL/GenBank/DDBJ whole genome shotgun (WGS) entry which is preliminary data.</text>
</comment>
<dbReference type="Pfam" id="PF19895">
    <property type="entry name" value="DUF6368"/>
    <property type="match status" value="1"/>
</dbReference>
<keyword evidence="2" id="KW-1185">Reference proteome</keyword>
<gene>
    <name evidence="1" type="ORF">Ade02nite_45200</name>
</gene>
<reference evidence="1 2" key="1">
    <citation type="submission" date="2021-01" db="EMBL/GenBank/DDBJ databases">
        <title>Whole genome shotgun sequence of Actinoplanes deccanensis NBRC 13994.</title>
        <authorList>
            <person name="Komaki H."/>
            <person name="Tamura T."/>
        </authorList>
    </citation>
    <scope>NUCLEOTIDE SEQUENCE [LARGE SCALE GENOMIC DNA]</scope>
    <source>
        <strain evidence="1 2">NBRC 13994</strain>
    </source>
</reference>